<accession>A0A5N6UFX3</accession>
<sequence length="99" mass="10770">MSSWWSERAISPVLSIPLILTSSFRIHRGFAAAATKQRLMTRFDSSGAAHPQALPALVMRTGPYGGIRVLVDGANVSMCLVPLYSIDSLVPDFVQVRNP</sequence>
<dbReference type="AlphaFoldDB" id="A0A5N6UFX3"/>
<reference evidence="1 2" key="1">
    <citation type="submission" date="2019-04" db="EMBL/GenBank/DDBJ databases">
        <title>Friends and foes A comparative genomics study of 23 Aspergillus species from section Flavi.</title>
        <authorList>
            <consortium name="DOE Joint Genome Institute"/>
            <person name="Kjaerbolling I."/>
            <person name="Vesth T."/>
            <person name="Frisvad J.C."/>
            <person name="Nybo J.L."/>
            <person name="Theobald S."/>
            <person name="Kildgaard S."/>
            <person name="Isbrandt T."/>
            <person name="Kuo A."/>
            <person name="Sato A."/>
            <person name="Lyhne E.K."/>
            <person name="Kogle M.E."/>
            <person name="Wiebenga A."/>
            <person name="Kun R.S."/>
            <person name="Lubbers R.J."/>
            <person name="Makela M.R."/>
            <person name="Barry K."/>
            <person name="Chovatia M."/>
            <person name="Clum A."/>
            <person name="Daum C."/>
            <person name="Haridas S."/>
            <person name="He G."/>
            <person name="LaButti K."/>
            <person name="Lipzen A."/>
            <person name="Mondo S."/>
            <person name="Riley R."/>
            <person name="Salamov A."/>
            <person name="Simmons B.A."/>
            <person name="Magnuson J.K."/>
            <person name="Henrissat B."/>
            <person name="Mortensen U.H."/>
            <person name="Larsen T.O."/>
            <person name="Devries R.P."/>
            <person name="Grigoriev I.V."/>
            <person name="Machida M."/>
            <person name="Baker S.E."/>
            <person name="Andersen M.R."/>
        </authorList>
    </citation>
    <scope>NUCLEOTIDE SEQUENCE [LARGE SCALE GENOMIC DNA]</scope>
    <source>
        <strain evidence="1 2">CBS 117626</strain>
    </source>
</reference>
<protein>
    <submittedName>
        <fullName evidence="1">Uncharacterized protein</fullName>
    </submittedName>
</protein>
<gene>
    <name evidence="1" type="ORF">BDV40DRAFT_278583</name>
</gene>
<dbReference type="EMBL" id="ML738726">
    <property type="protein sequence ID" value="KAE8157376.1"/>
    <property type="molecule type" value="Genomic_DNA"/>
</dbReference>
<dbReference type="Proteomes" id="UP000326950">
    <property type="component" value="Unassembled WGS sequence"/>
</dbReference>
<keyword evidence="2" id="KW-1185">Reference proteome</keyword>
<evidence type="ECO:0000313" key="2">
    <source>
        <dbReference type="Proteomes" id="UP000326950"/>
    </source>
</evidence>
<organism evidence="1 2">
    <name type="scientific">Aspergillus tamarii</name>
    <dbReference type="NCBI Taxonomy" id="41984"/>
    <lineage>
        <taxon>Eukaryota</taxon>
        <taxon>Fungi</taxon>
        <taxon>Dikarya</taxon>
        <taxon>Ascomycota</taxon>
        <taxon>Pezizomycotina</taxon>
        <taxon>Eurotiomycetes</taxon>
        <taxon>Eurotiomycetidae</taxon>
        <taxon>Eurotiales</taxon>
        <taxon>Aspergillaceae</taxon>
        <taxon>Aspergillus</taxon>
        <taxon>Aspergillus subgen. Circumdati</taxon>
    </lineage>
</organism>
<feature type="non-terminal residue" evidence="1">
    <location>
        <position position="99"/>
    </location>
</feature>
<name>A0A5N6UFX3_ASPTM</name>
<proteinExistence type="predicted"/>
<evidence type="ECO:0000313" key="1">
    <source>
        <dbReference type="EMBL" id="KAE8157376.1"/>
    </source>
</evidence>